<keyword evidence="1 2" id="KW-0732">Signal</keyword>
<protein>
    <submittedName>
        <fullName evidence="3">LolA family outer membrane lipoprotein carrier protein</fullName>
    </submittedName>
</protein>
<dbReference type="InterPro" id="IPR029046">
    <property type="entry name" value="LolA/LolB/LppX"/>
</dbReference>
<dbReference type="eggNOG" id="COG2834">
    <property type="taxonomic scope" value="Bacteria"/>
</dbReference>
<dbReference type="OrthoDB" id="9800501at2"/>
<feature type="signal peptide" evidence="2">
    <location>
        <begin position="1"/>
        <end position="22"/>
    </location>
</feature>
<keyword evidence="4" id="KW-1185">Reference proteome</keyword>
<dbReference type="Gene3D" id="2.50.20.10">
    <property type="entry name" value="Lipoprotein localisation LolA/LolB/LppX"/>
    <property type="match status" value="1"/>
</dbReference>
<evidence type="ECO:0000313" key="3">
    <source>
        <dbReference type="EMBL" id="KCZ88594.1"/>
    </source>
</evidence>
<evidence type="ECO:0000313" key="4">
    <source>
        <dbReference type="Proteomes" id="UP000024816"/>
    </source>
</evidence>
<feature type="chain" id="PRO_5001577240" evidence="2">
    <location>
        <begin position="23"/>
        <end position="219"/>
    </location>
</feature>
<gene>
    <name evidence="3" type="ORF">HJA_09504</name>
</gene>
<dbReference type="CDD" id="cd16325">
    <property type="entry name" value="LolA"/>
    <property type="match status" value="1"/>
</dbReference>
<keyword evidence="3" id="KW-0449">Lipoprotein</keyword>
<dbReference type="EMBL" id="ARYJ01000005">
    <property type="protein sequence ID" value="KCZ88594.1"/>
    <property type="molecule type" value="Genomic_DNA"/>
</dbReference>
<evidence type="ECO:0000256" key="2">
    <source>
        <dbReference type="SAM" id="SignalP"/>
    </source>
</evidence>
<organism evidence="3 4">
    <name type="scientific">Hyphomonas jannaschiana VP2</name>
    <dbReference type="NCBI Taxonomy" id="1280952"/>
    <lineage>
        <taxon>Bacteria</taxon>
        <taxon>Pseudomonadati</taxon>
        <taxon>Pseudomonadota</taxon>
        <taxon>Alphaproteobacteria</taxon>
        <taxon>Hyphomonadales</taxon>
        <taxon>Hyphomonadaceae</taxon>
        <taxon>Hyphomonas</taxon>
    </lineage>
</organism>
<dbReference type="InterPro" id="IPR004564">
    <property type="entry name" value="OM_lipoprot_carrier_LolA-like"/>
</dbReference>
<comment type="caution">
    <text evidence="3">The sequence shown here is derived from an EMBL/GenBank/DDBJ whole genome shotgun (WGS) entry which is preliminary data.</text>
</comment>
<dbReference type="SUPFAM" id="SSF89392">
    <property type="entry name" value="Prokaryotic lipoproteins and lipoprotein localization factors"/>
    <property type="match status" value="1"/>
</dbReference>
<dbReference type="Proteomes" id="UP000024816">
    <property type="component" value="Unassembled WGS sequence"/>
</dbReference>
<sequence length="219" mass="23375">MKTKLATLVAAAALAAAPLALARQGTPETAPTQITATPASMSAEQRTALLKDIAASMESVKTASGRFDQLSPDFSSASGSFAISRPGKVRFDYDAPSPLLIVANGTTVAMQDSELETTDRVPLGSTPLALLLDDDLDFETEAEIVDVTKEGEHVEVTLRDPDGEMDGTLTLIFDGPQHDLTGWRTLDSGGNLTEVMLHDVETGKKINPRLFIVKDFDDE</sequence>
<dbReference type="AlphaFoldDB" id="A0A059FDA1"/>
<dbReference type="STRING" id="1280952.HJA_09504"/>
<proteinExistence type="predicted"/>
<accession>A0A059FDA1</accession>
<dbReference type="Pfam" id="PF03548">
    <property type="entry name" value="LolA"/>
    <property type="match status" value="1"/>
</dbReference>
<dbReference type="PANTHER" id="PTHR35869">
    <property type="entry name" value="OUTER-MEMBRANE LIPOPROTEIN CARRIER PROTEIN"/>
    <property type="match status" value="1"/>
</dbReference>
<dbReference type="PATRIC" id="fig|1280952.3.peg.1896"/>
<reference evidence="3 4" key="1">
    <citation type="journal article" date="2014" name="Antonie Van Leeuwenhoek">
        <title>Hyphomonas beringensis sp. nov. and Hyphomonas chukchiensis sp. nov., isolated from surface seawater of the Bering Sea and Chukchi Sea.</title>
        <authorList>
            <person name="Li C."/>
            <person name="Lai Q."/>
            <person name="Li G."/>
            <person name="Dong C."/>
            <person name="Wang J."/>
            <person name="Liao Y."/>
            <person name="Shao Z."/>
        </authorList>
    </citation>
    <scope>NUCLEOTIDE SEQUENCE [LARGE SCALE GENOMIC DNA]</scope>
    <source>
        <strain evidence="3 4">VP2</strain>
    </source>
</reference>
<name>A0A059FDA1_9PROT</name>
<dbReference type="RefSeq" id="WP_035581408.1">
    <property type="nucleotide sequence ID" value="NZ_ARYJ01000005.1"/>
</dbReference>
<dbReference type="PANTHER" id="PTHR35869:SF1">
    <property type="entry name" value="OUTER-MEMBRANE LIPOPROTEIN CARRIER PROTEIN"/>
    <property type="match status" value="1"/>
</dbReference>
<evidence type="ECO:0000256" key="1">
    <source>
        <dbReference type="ARBA" id="ARBA00022729"/>
    </source>
</evidence>